<feature type="region of interest" description="Disordered" evidence="7">
    <location>
        <begin position="198"/>
        <end position="233"/>
    </location>
</feature>
<evidence type="ECO:0000256" key="1">
    <source>
        <dbReference type="ARBA" id="ARBA00009237"/>
    </source>
</evidence>
<keyword evidence="2 6" id="KW-0812">Transmembrane</keyword>
<dbReference type="EMBL" id="CCAG010023723">
    <property type="status" value="NOT_ANNOTATED_CDS"/>
    <property type="molecule type" value="Genomic_DNA"/>
</dbReference>
<dbReference type="SUPFAM" id="SSF90112">
    <property type="entry name" value="Neurotransmitter-gated ion-channel transmembrane pore"/>
    <property type="match status" value="1"/>
</dbReference>
<feature type="domain" description="Neurotransmitter-gated ion-channel ligand-binding" evidence="8">
    <location>
        <begin position="332"/>
        <end position="491"/>
    </location>
</feature>
<comment type="subcellular location">
    <subcellularLocation>
        <location evidence="5">Postsynaptic cell membrane</location>
        <topology evidence="5">Multi-pass membrane protein</topology>
    </subcellularLocation>
</comment>
<dbReference type="GO" id="GO:0045211">
    <property type="term" value="C:postsynaptic membrane"/>
    <property type="evidence" value="ECO:0007669"/>
    <property type="project" value="UniProtKB-SubCell"/>
</dbReference>
<dbReference type="InterPro" id="IPR006202">
    <property type="entry name" value="Neur_chan_lig-bd"/>
</dbReference>
<dbReference type="PROSITE" id="PS00236">
    <property type="entry name" value="NEUROTR_ION_CHANNEL"/>
    <property type="match status" value="1"/>
</dbReference>
<dbReference type="Gene3D" id="1.20.58.390">
    <property type="entry name" value="Neurotransmitter-gated ion-channel transmembrane domain"/>
    <property type="match status" value="1"/>
</dbReference>
<dbReference type="InterPro" id="IPR036719">
    <property type="entry name" value="Neuro-gated_channel_TM_sf"/>
</dbReference>
<dbReference type="FunFam" id="2.70.170.10:FF:000016">
    <property type="entry name" value="Nicotinic acetylcholine receptor subunit"/>
    <property type="match status" value="1"/>
</dbReference>
<proteinExistence type="inferred from homology"/>
<dbReference type="EnsemblMetazoa" id="GMOY012307-RA">
    <property type="protein sequence ID" value="GMOY012307-PA"/>
    <property type="gene ID" value="GMOY012307"/>
</dbReference>
<evidence type="ECO:0000256" key="7">
    <source>
        <dbReference type="SAM" id="MobiDB-lite"/>
    </source>
</evidence>
<evidence type="ECO:0000259" key="9">
    <source>
        <dbReference type="Pfam" id="PF02932"/>
    </source>
</evidence>
<feature type="domain" description="Neurotransmitter-gated ion-channel transmembrane" evidence="9">
    <location>
        <begin position="646"/>
        <end position="705"/>
    </location>
</feature>
<evidence type="ECO:0000259" key="8">
    <source>
        <dbReference type="Pfam" id="PF02931"/>
    </source>
</evidence>
<feature type="compositionally biased region" description="Basic residues" evidence="7">
    <location>
        <begin position="215"/>
        <end position="225"/>
    </location>
</feature>
<dbReference type="InterPro" id="IPR006029">
    <property type="entry name" value="Neurotrans-gated_channel_TM"/>
</dbReference>
<dbReference type="InterPro" id="IPR018000">
    <property type="entry name" value="Neurotransmitter_ion_chnl_CS"/>
</dbReference>
<evidence type="ECO:0000256" key="6">
    <source>
        <dbReference type="RuleBase" id="RU000687"/>
    </source>
</evidence>
<dbReference type="Proteomes" id="UP000092444">
    <property type="component" value="Unassembled WGS sequence"/>
</dbReference>
<dbReference type="PANTHER" id="PTHR18945">
    <property type="entry name" value="NEUROTRANSMITTER GATED ION CHANNEL"/>
    <property type="match status" value="1"/>
</dbReference>
<dbReference type="AlphaFoldDB" id="A0A1B0GG33"/>
<comment type="caution">
    <text evidence="6">Lacks conserved residue(s) required for the propagation of feature annotation.</text>
</comment>
<dbReference type="FunFam" id="1.20.58.390:FF:000037">
    <property type="entry name" value="Nicotinic acetylcholine receptor subunit alpha6"/>
    <property type="match status" value="1"/>
</dbReference>
<dbReference type="VEuPathDB" id="VectorBase:GMOY012307"/>
<name>A0A1B0GG33_GLOMM</name>
<dbReference type="CDD" id="cd18997">
    <property type="entry name" value="LGIC_ECD_nAChR"/>
    <property type="match status" value="1"/>
</dbReference>
<keyword evidence="4 6" id="KW-0472">Membrane</keyword>
<accession>A0A1B0GG33</accession>
<dbReference type="Gene3D" id="2.70.170.10">
    <property type="entry name" value="Neurotransmitter-gated ion-channel ligand-binding domain"/>
    <property type="match status" value="1"/>
</dbReference>
<dbReference type="Pfam" id="PF02932">
    <property type="entry name" value="Neur_chan_memb"/>
    <property type="match status" value="1"/>
</dbReference>
<evidence type="ECO:0000313" key="11">
    <source>
        <dbReference type="Proteomes" id="UP000092444"/>
    </source>
</evidence>
<keyword evidence="3 6" id="KW-1133">Transmembrane helix</keyword>
<dbReference type="GO" id="GO:0004888">
    <property type="term" value="F:transmembrane signaling receptor activity"/>
    <property type="evidence" value="ECO:0007669"/>
    <property type="project" value="InterPro"/>
</dbReference>
<feature type="transmembrane region" description="Helical" evidence="6">
    <location>
        <begin position="689"/>
        <end position="713"/>
    </location>
</feature>
<evidence type="ECO:0000256" key="5">
    <source>
        <dbReference type="ARBA" id="ARBA00034104"/>
    </source>
</evidence>
<organism evidence="10 11">
    <name type="scientific">Glossina morsitans morsitans</name>
    <name type="common">Savannah tsetse fly</name>
    <dbReference type="NCBI Taxonomy" id="37546"/>
    <lineage>
        <taxon>Eukaryota</taxon>
        <taxon>Metazoa</taxon>
        <taxon>Ecdysozoa</taxon>
        <taxon>Arthropoda</taxon>
        <taxon>Hexapoda</taxon>
        <taxon>Insecta</taxon>
        <taxon>Pterygota</taxon>
        <taxon>Neoptera</taxon>
        <taxon>Endopterygota</taxon>
        <taxon>Diptera</taxon>
        <taxon>Brachycera</taxon>
        <taxon>Muscomorpha</taxon>
        <taxon>Hippoboscoidea</taxon>
        <taxon>Glossinidae</taxon>
        <taxon>Glossina</taxon>
    </lineage>
</organism>
<dbReference type="InterPro" id="IPR038050">
    <property type="entry name" value="Neuro_actylchol_rec"/>
</dbReference>
<dbReference type="GO" id="GO:0005230">
    <property type="term" value="F:extracellular ligand-gated monoatomic ion channel activity"/>
    <property type="evidence" value="ECO:0007669"/>
    <property type="project" value="InterPro"/>
</dbReference>
<dbReference type="STRING" id="37546.A0A1B0GG33"/>
<evidence type="ECO:0000313" key="10">
    <source>
        <dbReference type="EnsemblMetazoa" id="GMOY012307-PA"/>
    </source>
</evidence>
<dbReference type="Pfam" id="PF02931">
    <property type="entry name" value="Neur_chan_LBD"/>
    <property type="match status" value="1"/>
</dbReference>
<keyword evidence="6" id="KW-0406">Ion transport</keyword>
<dbReference type="InterPro" id="IPR006201">
    <property type="entry name" value="Neur_channel"/>
</dbReference>
<feature type="transmembrane region" description="Helical" evidence="6">
    <location>
        <begin position="251"/>
        <end position="270"/>
    </location>
</feature>
<dbReference type="InterPro" id="IPR036734">
    <property type="entry name" value="Neur_chan_lig-bd_sf"/>
</dbReference>
<sequence>MLLHHDLYKRQLYLTPKTCRRKSMKSFKVLSSHRKKCNFQYFKSKEKPPSIQQQQHSRRLFFQNQETCNLTTINNGNSYKATAGQQKEMQDNQQAKQRQHCENYNLRLGLRKRRLRRKRKRKSFQKLTTALAIQRQIILSVPSSKESTAVDIVTNNKSFQTNETMEQLPLQQYQGDHYHHHRQKQHGYHRLHHQYFKHQYQQEHHQQQKQQQERQRHRQRQRQRQHQQQQQQTETNLALNLRQRLNNSITMFNLITVHLLTAVTVFYANISTIMSTTTEHIESVAIAATTLPNQLIQQLLNIQQLPLQLLRQLSYCHCRCLTKCTSCCSSPLLHDLLDTYNTLERPVLNESDPLQLSFGLTLMQIIDVEWNDMNLRWNTSDYGGIKDLRIPPHRIWKPDVLMYNSADEGFDGTYQTNVVVRNNGSCLYVPPGIFKSTCKIDITWFPFDDQRCEMKFGSWTYDGFQLDLQLQDETGGDISSYVLNGEWELLGTYFNCIMFMVASSVVSTILILNYHHRNADTHEMSEWVSFLFLLLLKKKKLYTCGILMLAAMDLTYASSGQTYNIGFFVYPVLGYLIRTSSKSLLANVLDIDDDFRNCRPMTPGGTLPHNPAFYRTVYGQGDDGSIGPIGSTRMPDAVTHHSCIKSSTEYELSLILKEIRFITDQLRKEDEEDDIANDWKFAAMVVDRLCLIIFTMFTILATIAVLLSAPHIIVS</sequence>
<protein>
    <submittedName>
        <fullName evidence="10">Uncharacterized protein</fullName>
    </submittedName>
</protein>
<keyword evidence="11" id="KW-1185">Reference proteome</keyword>
<dbReference type="SUPFAM" id="SSF63712">
    <property type="entry name" value="Nicotinic receptor ligand binding domain-like"/>
    <property type="match status" value="1"/>
</dbReference>
<keyword evidence="6" id="KW-0407">Ion channel</keyword>
<feature type="transmembrane region" description="Helical" evidence="6">
    <location>
        <begin position="492"/>
        <end position="514"/>
    </location>
</feature>
<feature type="compositionally biased region" description="Basic and acidic residues" evidence="7">
    <location>
        <begin position="200"/>
        <end position="214"/>
    </location>
</feature>
<evidence type="ECO:0000256" key="2">
    <source>
        <dbReference type="ARBA" id="ARBA00022692"/>
    </source>
</evidence>
<comment type="similarity">
    <text evidence="1">Belongs to the ligand-gated ion channel (TC 1.A.9) family. Acetylcholine receptor (TC 1.A.9.1) subfamily.</text>
</comment>
<evidence type="ECO:0000256" key="4">
    <source>
        <dbReference type="ARBA" id="ARBA00023136"/>
    </source>
</evidence>
<keyword evidence="6" id="KW-0813">Transport</keyword>
<reference evidence="10" key="1">
    <citation type="submission" date="2020-05" db="UniProtKB">
        <authorList>
            <consortium name="EnsemblMetazoa"/>
        </authorList>
    </citation>
    <scope>IDENTIFICATION</scope>
    <source>
        <strain evidence="10">Yale</strain>
    </source>
</reference>
<dbReference type="PRINTS" id="PR00252">
    <property type="entry name" value="NRIONCHANNEL"/>
</dbReference>
<evidence type="ECO:0000256" key="3">
    <source>
        <dbReference type="ARBA" id="ARBA00022989"/>
    </source>
</evidence>